<feature type="signal peptide" evidence="1">
    <location>
        <begin position="1"/>
        <end position="20"/>
    </location>
</feature>
<reference evidence="2 3" key="1">
    <citation type="submission" date="2019-03" db="EMBL/GenBank/DDBJ databases">
        <title>Deep-cultivation of Planctomycetes and their phenomic and genomic characterization uncovers novel biology.</title>
        <authorList>
            <person name="Wiegand S."/>
            <person name="Jogler M."/>
            <person name="Boedeker C."/>
            <person name="Pinto D."/>
            <person name="Vollmers J."/>
            <person name="Rivas-Marin E."/>
            <person name="Kohn T."/>
            <person name="Peeters S.H."/>
            <person name="Heuer A."/>
            <person name="Rast P."/>
            <person name="Oberbeckmann S."/>
            <person name="Bunk B."/>
            <person name="Jeske O."/>
            <person name="Meyerdierks A."/>
            <person name="Storesund J.E."/>
            <person name="Kallscheuer N."/>
            <person name="Luecker S."/>
            <person name="Lage O.M."/>
            <person name="Pohl T."/>
            <person name="Merkel B.J."/>
            <person name="Hornburger P."/>
            <person name="Mueller R.-W."/>
            <person name="Bruemmer F."/>
            <person name="Labrenz M."/>
            <person name="Spormann A.M."/>
            <person name="Op den Camp H."/>
            <person name="Overmann J."/>
            <person name="Amann R."/>
            <person name="Jetten M.S.M."/>
            <person name="Mascher T."/>
            <person name="Medema M.H."/>
            <person name="Devos D.P."/>
            <person name="Kaster A.-K."/>
            <person name="Ovreas L."/>
            <person name="Rohde M."/>
            <person name="Galperin M.Y."/>
            <person name="Jogler C."/>
        </authorList>
    </citation>
    <scope>NUCLEOTIDE SEQUENCE [LARGE SCALE GENOMIC DNA]</scope>
    <source>
        <strain evidence="2 3">V202</strain>
    </source>
</reference>
<dbReference type="AlphaFoldDB" id="A0A517X310"/>
<sequence length="212" mass="23480" precursor="true">MKRFSMFLCALVLFNPFVFGEDKACQDENLKSFPCVCPLIDLGLFWIGEQHEAGSNCLSPVPVFLPGSDWDYGICLPETCTGAGCVGVPLVSENAPLLKEPIPPLGNPFPDPKYARFVDPKFVKLKINDKETYVKIFTVVVNVKQIAHDHNLKVNPLRGSSQFLIVGYETTGLPDDNLKAIKTFKPIKHNAREAIIDFGLRKGIVFLASAQK</sequence>
<gene>
    <name evidence="2" type="ORF">V202x_53200</name>
</gene>
<evidence type="ECO:0000313" key="2">
    <source>
        <dbReference type="EMBL" id="QDU11895.1"/>
    </source>
</evidence>
<accession>A0A517X310</accession>
<evidence type="ECO:0000256" key="1">
    <source>
        <dbReference type="SAM" id="SignalP"/>
    </source>
</evidence>
<dbReference type="EMBL" id="CP037422">
    <property type="protein sequence ID" value="QDU11895.1"/>
    <property type="molecule type" value="Genomic_DNA"/>
</dbReference>
<feature type="chain" id="PRO_5021724273" evidence="1">
    <location>
        <begin position="21"/>
        <end position="212"/>
    </location>
</feature>
<organism evidence="2 3">
    <name type="scientific">Gimesia aquarii</name>
    <dbReference type="NCBI Taxonomy" id="2527964"/>
    <lineage>
        <taxon>Bacteria</taxon>
        <taxon>Pseudomonadati</taxon>
        <taxon>Planctomycetota</taxon>
        <taxon>Planctomycetia</taxon>
        <taxon>Planctomycetales</taxon>
        <taxon>Planctomycetaceae</taxon>
        <taxon>Gimesia</taxon>
    </lineage>
</organism>
<evidence type="ECO:0000313" key="3">
    <source>
        <dbReference type="Proteomes" id="UP000318384"/>
    </source>
</evidence>
<dbReference type="RefSeq" id="WP_145179669.1">
    <property type="nucleotide sequence ID" value="NZ_CP037422.1"/>
</dbReference>
<keyword evidence="1" id="KW-0732">Signal</keyword>
<name>A0A517X310_9PLAN</name>
<dbReference type="Proteomes" id="UP000318384">
    <property type="component" value="Chromosome"/>
</dbReference>
<protein>
    <submittedName>
        <fullName evidence="2">Uncharacterized protein</fullName>
    </submittedName>
</protein>
<keyword evidence="3" id="KW-1185">Reference proteome</keyword>
<proteinExistence type="predicted"/>